<sequence>MVITEATGKEKVSGHMGQFNLLSYCKNIRNENGWWIKILQKFEYDEVVLKNRRTSFKPIPASLKKPESFPQLGDRQDHNFTRGEKALERYNCADGTVIGSLSMNLGATIIIWNIAAEILYPHLTSNNTENIRTCKIISDIYDVPTSS</sequence>
<proteinExistence type="predicted"/>
<dbReference type="EMBL" id="JBBPBN010000031">
    <property type="protein sequence ID" value="KAK9004273.1"/>
    <property type="molecule type" value="Genomic_DNA"/>
</dbReference>
<dbReference type="Proteomes" id="UP001396334">
    <property type="component" value="Unassembled WGS sequence"/>
</dbReference>
<evidence type="ECO:0000313" key="1">
    <source>
        <dbReference type="EMBL" id="KAK9004273.1"/>
    </source>
</evidence>
<gene>
    <name evidence="1" type="ORF">V6N11_002078</name>
</gene>
<comment type="caution">
    <text evidence="1">The sequence shown here is derived from an EMBL/GenBank/DDBJ whole genome shotgun (WGS) entry which is preliminary data.</text>
</comment>
<accession>A0ABR2QU65</accession>
<organism evidence="1 2">
    <name type="scientific">Hibiscus sabdariffa</name>
    <name type="common">roselle</name>
    <dbReference type="NCBI Taxonomy" id="183260"/>
    <lineage>
        <taxon>Eukaryota</taxon>
        <taxon>Viridiplantae</taxon>
        <taxon>Streptophyta</taxon>
        <taxon>Embryophyta</taxon>
        <taxon>Tracheophyta</taxon>
        <taxon>Spermatophyta</taxon>
        <taxon>Magnoliopsida</taxon>
        <taxon>eudicotyledons</taxon>
        <taxon>Gunneridae</taxon>
        <taxon>Pentapetalae</taxon>
        <taxon>rosids</taxon>
        <taxon>malvids</taxon>
        <taxon>Malvales</taxon>
        <taxon>Malvaceae</taxon>
        <taxon>Malvoideae</taxon>
        <taxon>Hibiscus</taxon>
    </lineage>
</organism>
<protein>
    <submittedName>
        <fullName evidence="1">Uncharacterized protein</fullName>
    </submittedName>
</protein>
<evidence type="ECO:0000313" key="2">
    <source>
        <dbReference type="Proteomes" id="UP001396334"/>
    </source>
</evidence>
<reference evidence="1 2" key="1">
    <citation type="journal article" date="2024" name="G3 (Bethesda)">
        <title>Genome assembly of Hibiscus sabdariffa L. provides insights into metabolisms of medicinal natural products.</title>
        <authorList>
            <person name="Kim T."/>
        </authorList>
    </citation>
    <scope>NUCLEOTIDE SEQUENCE [LARGE SCALE GENOMIC DNA]</scope>
    <source>
        <strain evidence="1">TK-2024</strain>
        <tissue evidence="1">Old leaves</tissue>
    </source>
</reference>
<keyword evidence="2" id="KW-1185">Reference proteome</keyword>
<name>A0ABR2QU65_9ROSI</name>